<keyword evidence="4" id="KW-1185">Reference proteome</keyword>
<comment type="caution">
    <text evidence="3">The sequence shown here is derived from an EMBL/GenBank/DDBJ whole genome shotgun (WGS) entry which is preliminary data.</text>
</comment>
<keyword evidence="2" id="KW-0812">Transmembrane</keyword>
<dbReference type="AlphaFoldDB" id="A0A326TY28"/>
<gene>
    <name evidence="3" type="ORF">EI42_05590</name>
</gene>
<keyword evidence="1" id="KW-0175">Coiled coil</keyword>
<protein>
    <submittedName>
        <fullName evidence="3">Septum formation initiator</fullName>
    </submittedName>
</protein>
<name>A0A326TY28_THEHA</name>
<dbReference type="Pfam" id="PF04977">
    <property type="entry name" value="DivIC"/>
    <property type="match status" value="1"/>
</dbReference>
<proteinExistence type="predicted"/>
<keyword evidence="2" id="KW-1133">Transmembrane helix</keyword>
<evidence type="ECO:0000256" key="2">
    <source>
        <dbReference type="SAM" id="Phobius"/>
    </source>
</evidence>
<feature type="coiled-coil region" evidence="1">
    <location>
        <begin position="65"/>
        <end position="92"/>
    </location>
</feature>
<evidence type="ECO:0000313" key="3">
    <source>
        <dbReference type="EMBL" id="PZW22188.1"/>
    </source>
</evidence>
<dbReference type="InterPro" id="IPR007060">
    <property type="entry name" value="FtsL/DivIC"/>
</dbReference>
<reference evidence="3 4" key="1">
    <citation type="submission" date="2018-06" db="EMBL/GenBank/DDBJ databases">
        <title>Genomic Encyclopedia of Archaeal and Bacterial Type Strains, Phase II (KMG-II): from individual species to whole genera.</title>
        <authorList>
            <person name="Goeker M."/>
        </authorList>
    </citation>
    <scope>NUCLEOTIDE SEQUENCE [LARGE SCALE GENOMIC DNA]</scope>
    <source>
        <strain evidence="3 4">ATCC BAA-1881</strain>
    </source>
</reference>
<organism evidence="3 4">
    <name type="scientific">Thermosporothrix hazakensis</name>
    <dbReference type="NCBI Taxonomy" id="644383"/>
    <lineage>
        <taxon>Bacteria</taxon>
        <taxon>Bacillati</taxon>
        <taxon>Chloroflexota</taxon>
        <taxon>Ktedonobacteria</taxon>
        <taxon>Ktedonobacterales</taxon>
        <taxon>Thermosporotrichaceae</taxon>
        <taxon>Thermosporothrix</taxon>
    </lineage>
</organism>
<dbReference type="EMBL" id="QKUF01000035">
    <property type="protein sequence ID" value="PZW22188.1"/>
    <property type="molecule type" value="Genomic_DNA"/>
</dbReference>
<keyword evidence="2" id="KW-0472">Membrane</keyword>
<evidence type="ECO:0000256" key="1">
    <source>
        <dbReference type="SAM" id="Coils"/>
    </source>
</evidence>
<dbReference type="Proteomes" id="UP000248806">
    <property type="component" value="Unassembled WGS sequence"/>
</dbReference>
<sequence length="155" mass="17994">MQNRPKRSQPGIRVETRITSAIGREETEGRRRARSISFFTHTVLWLTGLLCLALLLGSLAQAWSNSGLMQQLDQEKQKYAQLQQEHETLKKQVDYYTDPKVIEQEARNIGYVKPGEQPVILVNEKETPPAQVKPEEQQQPARGFWEEWWRIFFGG</sequence>
<dbReference type="RefSeq" id="WP_137686150.1">
    <property type="nucleotide sequence ID" value="NZ_BIFX01000001.1"/>
</dbReference>
<dbReference type="OrthoDB" id="159931at2"/>
<feature type="transmembrane region" description="Helical" evidence="2">
    <location>
        <begin position="38"/>
        <end position="63"/>
    </location>
</feature>
<evidence type="ECO:0000313" key="4">
    <source>
        <dbReference type="Proteomes" id="UP000248806"/>
    </source>
</evidence>
<accession>A0A326TY28</accession>